<keyword evidence="4 5" id="KW-0472">Membrane</keyword>
<name>A0ABV5AES7_9BACL</name>
<keyword evidence="8" id="KW-1185">Reference proteome</keyword>
<dbReference type="InterPro" id="IPR049453">
    <property type="entry name" value="Memb_transporter_dom"/>
</dbReference>
<feature type="transmembrane region" description="Helical" evidence="5">
    <location>
        <begin position="68"/>
        <end position="86"/>
    </location>
</feature>
<feature type="domain" description="Integral membrane bound transporter" evidence="6">
    <location>
        <begin position="33"/>
        <end position="155"/>
    </location>
</feature>
<evidence type="ECO:0000259" key="6">
    <source>
        <dbReference type="Pfam" id="PF13515"/>
    </source>
</evidence>
<evidence type="ECO:0000256" key="1">
    <source>
        <dbReference type="ARBA" id="ARBA00004141"/>
    </source>
</evidence>
<dbReference type="Pfam" id="PF13515">
    <property type="entry name" value="FUSC_2"/>
    <property type="match status" value="1"/>
</dbReference>
<organism evidence="7 8">
    <name type="scientific">Alicyclobacillus fastidiosus</name>
    <dbReference type="NCBI Taxonomy" id="392011"/>
    <lineage>
        <taxon>Bacteria</taxon>
        <taxon>Bacillati</taxon>
        <taxon>Bacillota</taxon>
        <taxon>Bacilli</taxon>
        <taxon>Bacillales</taxon>
        <taxon>Alicyclobacillaceae</taxon>
        <taxon>Alicyclobacillus</taxon>
    </lineage>
</organism>
<keyword evidence="3 5" id="KW-1133">Transmembrane helix</keyword>
<dbReference type="EMBL" id="JBDXSU010000007">
    <property type="protein sequence ID" value="MFB5190780.1"/>
    <property type="molecule type" value="Genomic_DNA"/>
</dbReference>
<evidence type="ECO:0000313" key="8">
    <source>
        <dbReference type="Proteomes" id="UP001579974"/>
    </source>
</evidence>
<keyword evidence="2 5" id="KW-0812">Transmembrane</keyword>
<dbReference type="Proteomes" id="UP001579974">
    <property type="component" value="Unassembled WGS sequence"/>
</dbReference>
<accession>A0ABV5AES7</accession>
<dbReference type="RefSeq" id="WP_275474450.1">
    <property type="nucleotide sequence ID" value="NZ_CP162940.1"/>
</dbReference>
<reference evidence="7 8" key="1">
    <citation type="journal article" date="2024" name="Int. J. Mol. Sci.">
        <title>Exploration of Alicyclobacillus spp. Genome in Search of Antibiotic Resistance.</title>
        <authorList>
            <person name="Bucka-Kolendo J."/>
            <person name="Kiousi D.E."/>
            <person name="Dekowska A."/>
            <person name="Mikolajczuk-Szczyrba A."/>
            <person name="Karadedos D.M."/>
            <person name="Michael P."/>
            <person name="Galanis A."/>
            <person name="Sokolowska B."/>
        </authorList>
    </citation>
    <scope>NUCLEOTIDE SEQUENCE [LARGE SCALE GENOMIC DNA]</scope>
    <source>
        <strain evidence="7 8">KKP 3000</strain>
    </source>
</reference>
<gene>
    <name evidence="7" type="ORF">KKP3000_004266</name>
</gene>
<evidence type="ECO:0000256" key="5">
    <source>
        <dbReference type="SAM" id="Phobius"/>
    </source>
</evidence>
<feature type="transmembrane region" description="Helical" evidence="5">
    <location>
        <begin position="142"/>
        <end position="160"/>
    </location>
</feature>
<sequence>MEDEQTAGANSKPMYRFLKQTAIVWKTTLGSIVAWEIARWSGSTHPYLAPLTLILCIQATVEQSLRFAIYRSIGTVLGVLLIGMFAKDIPVTAWSLGIALFVSTGIMKALRINDTIIHQVALSILFVLYFENQSSGYARDRVVDTLIGSIVAVLFIMFVVPTNGKASGGTSKKGSSGAGKAT</sequence>
<protein>
    <submittedName>
        <fullName evidence="7">Aromatic acid exporter family protein</fullName>
    </submittedName>
</protein>
<comment type="caution">
    <text evidence="7">The sequence shown here is derived from an EMBL/GenBank/DDBJ whole genome shotgun (WGS) entry which is preliminary data.</text>
</comment>
<evidence type="ECO:0000256" key="3">
    <source>
        <dbReference type="ARBA" id="ARBA00022989"/>
    </source>
</evidence>
<evidence type="ECO:0000256" key="2">
    <source>
        <dbReference type="ARBA" id="ARBA00022692"/>
    </source>
</evidence>
<comment type="subcellular location">
    <subcellularLocation>
        <location evidence="1">Membrane</location>
        <topology evidence="1">Multi-pass membrane protein</topology>
    </subcellularLocation>
</comment>
<proteinExistence type="predicted"/>
<feature type="transmembrane region" description="Helical" evidence="5">
    <location>
        <begin position="92"/>
        <end position="110"/>
    </location>
</feature>
<evidence type="ECO:0000313" key="7">
    <source>
        <dbReference type="EMBL" id="MFB5190780.1"/>
    </source>
</evidence>
<evidence type="ECO:0000256" key="4">
    <source>
        <dbReference type="ARBA" id="ARBA00023136"/>
    </source>
</evidence>